<evidence type="ECO:0000256" key="7">
    <source>
        <dbReference type="PIRSR" id="PIRSR618044-1"/>
    </source>
</evidence>
<dbReference type="GO" id="GO:0071555">
    <property type="term" value="P:cell wall organization"/>
    <property type="evidence" value="ECO:0007669"/>
    <property type="project" value="UniProtKB-KW"/>
</dbReference>
<protein>
    <recommendedName>
        <fullName evidence="11">Peptidase S11 D-alanyl-D-alanine carboxypeptidase A N-terminal domain-containing protein</fullName>
    </recommendedName>
</protein>
<comment type="similarity">
    <text evidence="1 9">Belongs to the peptidase S11 family.</text>
</comment>
<dbReference type="GO" id="GO:0008360">
    <property type="term" value="P:regulation of cell shape"/>
    <property type="evidence" value="ECO:0007669"/>
    <property type="project" value="UniProtKB-KW"/>
</dbReference>
<evidence type="ECO:0000256" key="8">
    <source>
        <dbReference type="PIRSR" id="PIRSR618044-2"/>
    </source>
</evidence>
<dbReference type="InterPro" id="IPR018044">
    <property type="entry name" value="Peptidase_S11"/>
</dbReference>
<evidence type="ECO:0000256" key="4">
    <source>
        <dbReference type="ARBA" id="ARBA00022960"/>
    </source>
</evidence>
<evidence type="ECO:0000256" key="1">
    <source>
        <dbReference type="ARBA" id="ARBA00007164"/>
    </source>
</evidence>
<dbReference type="InterPro" id="IPR012338">
    <property type="entry name" value="Beta-lactam/transpept-like"/>
</dbReference>
<evidence type="ECO:0000313" key="12">
    <source>
        <dbReference type="EMBL" id="OGG92767.1"/>
    </source>
</evidence>
<dbReference type="AlphaFoldDB" id="A0A1F6G3T9"/>
<keyword evidence="4" id="KW-0133">Cell shape</keyword>
<dbReference type="Pfam" id="PF00768">
    <property type="entry name" value="Peptidase_S11"/>
    <property type="match status" value="1"/>
</dbReference>
<dbReference type="PRINTS" id="PR00725">
    <property type="entry name" value="DADACBPTASE1"/>
</dbReference>
<evidence type="ECO:0000256" key="6">
    <source>
        <dbReference type="ARBA" id="ARBA00023316"/>
    </source>
</evidence>
<sequence>MNIADLQKLAQRTRSMREAGIALLFSSSILALFIFIPPLFAKEQSAPPITAAVAVAVPNAFVAISLEAKAAIIYDLATGETLYAKNADDQLPLASLTKLLTVYAALDKLSPNTPITISSSAAQLEAPRAFSVGQTFALADLARLTLTASLNDGSIAIAEATATLENRPQSEMLAGAAAALGLSQTYALNGSGLDVNASVSGGYGSAYDLARLAGALVEQSPAIAEATTKSSAQAVSKEGRSFKVINTDPMINTIPHLLLSKTGYTDLAGGNLALIFDSGIGHPIAIVVLGSSQKSRFTDGSALVAATLAHFAGIASL</sequence>
<accession>A0A1F6G3T9</accession>
<evidence type="ECO:0000313" key="13">
    <source>
        <dbReference type="Proteomes" id="UP000176867"/>
    </source>
</evidence>
<name>A0A1F6G3T9_9BACT</name>
<keyword evidence="10" id="KW-1133">Transmembrane helix</keyword>
<dbReference type="InterPro" id="IPR001967">
    <property type="entry name" value="Peptidase_S11_N"/>
</dbReference>
<keyword evidence="6" id="KW-0961">Cell wall biogenesis/degradation</keyword>
<evidence type="ECO:0000256" key="9">
    <source>
        <dbReference type="RuleBase" id="RU004016"/>
    </source>
</evidence>
<reference evidence="12 13" key="1">
    <citation type="journal article" date="2016" name="Nat. Commun.">
        <title>Thousands of microbial genomes shed light on interconnected biogeochemical processes in an aquifer system.</title>
        <authorList>
            <person name="Anantharaman K."/>
            <person name="Brown C.T."/>
            <person name="Hug L.A."/>
            <person name="Sharon I."/>
            <person name="Castelle C.J."/>
            <person name="Probst A.J."/>
            <person name="Thomas B.C."/>
            <person name="Singh A."/>
            <person name="Wilkins M.J."/>
            <person name="Karaoz U."/>
            <person name="Brodie E.L."/>
            <person name="Williams K.H."/>
            <person name="Hubbard S.S."/>
            <person name="Banfield J.F."/>
        </authorList>
    </citation>
    <scope>NUCLEOTIDE SEQUENCE [LARGE SCALE GENOMIC DNA]</scope>
</reference>
<keyword evidence="5" id="KW-0573">Peptidoglycan synthesis</keyword>
<dbReference type="Proteomes" id="UP000176867">
    <property type="component" value="Unassembled WGS sequence"/>
</dbReference>
<evidence type="ECO:0000256" key="2">
    <source>
        <dbReference type="ARBA" id="ARBA00022729"/>
    </source>
</evidence>
<keyword evidence="3" id="KW-0378">Hydrolase</keyword>
<evidence type="ECO:0000256" key="10">
    <source>
        <dbReference type="SAM" id="Phobius"/>
    </source>
</evidence>
<feature type="active site" evidence="7">
    <location>
        <position position="149"/>
    </location>
</feature>
<feature type="active site" description="Acyl-ester intermediate" evidence="7">
    <location>
        <position position="95"/>
    </location>
</feature>
<dbReference type="STRING" id="1798533.A2609_03145"/>
<dbReference type="GO" id="GO:0006508">
    <property type="term" value="P:proteolysis"/>
    <property type="evidence" value="ECO:0007669"/>
    <property type="project" value="InterPro"/>
</dbReference>
<gene>
    <name evidence="12" type="ORF">A2609_03145</name>
</gene>
<proteinExistence type="inferred from homology"/>
<evidence type="ECO:0000256" key="3">
    <source>
        <dbReference type="ARBA" id="ARBA00022801"/>
    </source>
</evidence>
<keyword evidence="10" id="KW-0472">Membrane</keyword>
<evidence type="ECO:0000259" key="11">
    <source>
        <dbReference type="Pfam" id="PF00768"/>
    </source>
</evidence>
<feature type="transmembrane region" description="Helical" evidence="10">
    <location>
        <begin position="21"/>
        <end position="40"/>
    </location>
</feature>
<dbReference type="GO" id="GO:0009252">
    <property type="term" value="P:peptidoglycan biosynthetic process"/>
    <property type="evidence" value="ECO:0007669"/>
    <property type="project" value="UniProtKB-KW"/>
</dbReference>
<keyword evidence="10" id="KW-0812">Transmembrane</keyword>
<comment type="caution">
    <text evidence="12">The sequence shown here is derived from an EMBL/GenBank/DDBJ whole genome shotgun (WGS) entry which is preliminary data.</text>
</comment>
<dbReference type="Gene3D" id="3.40.710.10">
    <property type="entry name" value="DD-peptidase/beta-lactamase superfamily"/>
    <property type="match status" value="1"/>
</dbReference>
<dbReference type="EMBL" id="MFMU01000020">
    <property type="protein sequence ID" value="OGG92767.1"/>
    <property type="molecule type" value="Genomic_DNA"/>
</dbReference>
<feature type="domain" description="Peptidase S11 D-alanyl-D-alanine carboxypeptidase A N-terminal" evidence="11">
    <location>
        <begin position="65"/>
        <end position="291"/>
    </location>
</feature>
<feature type="active site" description="Proton acceptor" evidence="7">
    <location>
        <position position="98"/>
    </location>
</feature>
<feature type="binding site" evidence="8">
    <location>
        <position position="261"/>
    </location>
    <ligand>
        <name>substrate</name>
    </ligand>
</feature>
<dbReference type="GO" id="GO:0009002">
    <property type="term" value="F:serine-type D-Ala-D-Ala carboxypeptidase activity"/>
    <property type="evidence" value="ECO:0007669"/>
    <property type="project" value="InterPro"/>
</dbReference>
<dbReference type="SUPFAM" id="SSF56601">
    <property type="entry name" value="beta-lactamase/transpeptidase-like"/>
    <property type="match status" value="1"/>
</dbReference>
<organism evidence="12 13">
    <name type="scientific">Candidatus Kaiserbacteria bacterium RIFOXYD1_FULL_47_14</name>
    <dbReference type="NCBI Taxonomy" id="1798533"/>
    <lineage>
        <taxon>Bacteria</taxon>
        <taxon>Candidatus Kaiseribacteriota</taxon>
    </lineage>
</organism>
<keyword evidence="2" id="KW-0732">Signal</keyword>
<evidence type="ECO:0000256" key="5">
    <source>
        <dbReference type="ARBA" id="ARBA00022984"/>
    </source>
</evidence>